<dbReference type="EMBL" id="JBBNAG010000003">
    <property type="protein sequence ID" value="KAK9149910.1"/>
    <property type="molecule type" value="Genomic_DNA"/>
</dbReference>
<evidence type="ECO:0000313" key="2">
    <source>
        <dbReference type="Proteomes" id="UP001419268"/>
    </source>
</evidence>
<accession>A0AAP0KEU9</accession>
<protein>
    <submittedName>
        <fullName evidence="1">Uncharacterized protein</fullName>
    </submittedName>
</protein>
<evidence type="ECO:0000313" key="1">
    <source>
        <dbReference type="EMBL" id="KAK9149910.1"/>
    </source>
</evidence>
<dbReference type="Proteomes" id="UP001419268">
    <property type="component" value="Unassembled WGS sequence"/>
</dbReference>
<name>A0AAP0KEU9_9MAGN</name>
<proteinExistence type="predicted"/>
<dbReference type="AlphaFoldDB" id="A0AAP0KEU9"/>
<gene>
    <name evidence="1" type="ORF">Scep_008667</name>
</gene>
<reference evidence="1 2" key="1">
    <citation type="submission" date="2024-01" db="EMBL/GenBank/DDBJ databases">
        <title>Genome assemblies of Stephania.</title>
        <authorList>
            <person name="Yang L."/>
        </authorList>
    </citation>
    <scope>NUCLEOTIDE SEQUENCE [LARGE SCALE GENOMIC DNA]</scope>
    <source>
        <strain evidence="1">JXDWG</strain>
        <tissue evidence="1">Leaf</tissue>
    </source>
</reference>
<comment type="caution">
    <text evidence="1">The sequence shown here is derived from an EMBL/GenBank/DDBJ whole genome shotgun (WGS) entry which is preliminary data.</text>
</comment>
<sequence>MQFLRRLQNWSVHLFWDKSHGRSEVVDHYKDLGFACLQGGIFGFDVSSSGREGFCSSPMDVSLVLVDQDETEELKMELEAIELQYQQAMKDIVMRKHEAVMAAKKRLSLKKTVPIF</sequence>
<organism evidence="1 2">
    <name type="scientific">Stephania cephalantha</name>
    <dbReference type="NCBI Taxonomy" id="152367"/>
    <lineage>
        <taxon>Eukaryota</taxon>
        <taxon>Viridiplantae</taxon>
        <taxon>Streptophyta</taxon>
        <taxon>Embryophyta</taxon>
        <taxon>Tracheophyta</taxon>
        <taxon>Spermatophyta</taxon>
        <taxon>Magnoliopsida</taxon>
        <taxon>Ranunculales</taxon>
        <taxon>Menispermaceae</taxon>
        <taxon>Menispermoideae</taxon>
        <taxon>Cissampelideae</taxon>
        <taxon>Stephania</taxon>
    </lineage>
</organism>
<keyword evidence="2" id="KW-1185">Reference proteome</keyword>